<organism evidence="1 2">
    <name type="scientific">Clostridium chromiireducens</name>
    <dbReference type="NCBI Taxonomy" id="225345"/>
    <lineage>
        <taxon>Bacteria</taxon>
        <taxon>Bacillati</taxon>
        <taxon>Bacillota</taxon>
        <taxon>Clostridia</taxon>
        <taxon>Eubacteriales</taxon>
        <taxon>Clostridiaceae</taxon>
        <taxon>Clostridium</taxon>
    </lineage>
</organism>
<dbReference type="EMBL" id="MZGT01000076">
    <property type="protein sequence ID" value="OPJ58107.1"/>
    <property type="molecule type" value="Genomic_DNA"/>
</dbReference>
<name>A0A1V4IF04_9CLOT</name>
<sequence length="82" mass="9555">MFINNNYNNYWSDNNTMRKAMYYGALLENSNSGEHMKELGKDTVQAVKYVYINVEKIGDKSTQANLVRIKKSLDLIPDLYKK</sequence>
<keyword evidence="2" id="KW-1185">Reference proteome</keyword>
<protein>
    <submittedName>
        <fullName evidence="1">Uncharacterized protein</fullName>
    </submittedName>
</protein>
<evidence type="ECO:0000313" key="2">
    <source>
        <dbReference type="Proteomes" id="UP000191056"/>
    </source>
</evidence>
<comment type="caution">
    <text evidence="1">The sequence shown here is derived from an EMBL/GenBank/DDBJ whole genome shotgun (WGS) entry which is preliminary data.</text>
</comment>
<reference evidence="1 2" key="1">
    <citation type="submission" date="2017-03" db="EMBL/GenBank/DDBJ databases">
        <title>Genome sequence of Clostridium chromiireducens DSM 23318.</title>
        <authorList>
            <person name="Poehlein A."/>
            <person name="Daniel R."/>
        </authorList>
    </citation>
    <scope>NUCLEOTIDE SEQUENCE [LARGE SCALE GENOMIC DNA]</scope>
    <source>
        <strain evidence="1 2">DSM 23318</strain>
    </source>
</reference>
<evidence type="ECO:0000313" key="1">
    <source>
        <dbReference type="EMBL" id="OPJ58107.1"/>
    </source>
</evidence>
<proteinExistence type="predicted"/>
<accession>A0A1V4IF04</accession>
<dbReference type="AlphaFoldDB" id="A0A1V4IF04"/>
<dbReference type="Proteomes" id="UP000191056">
    <property type="component" value="Unassembled WGS sequence"/>
</dbReference>
<dbReference type="RefSeq" id="WP_079441707.1">
    <property type="nucleotide sequence ID" value="NZ_MZGT01000076.1"/>
</dbReference>
<gene>
    <name evidence="1" type="ORF">CLCHR_40670</name>
</gene>